<evidence type="ECO:0000256" key="4">
    <source>
        <dbReference type="ARBA" id="ARBA00022490"/>
    </source>
</evidence>
<evidence type="ECO:0000259" key="12">
    <source>
        <dbReference type="Pfam" id="PF02767"/>
    </source>
</evidence>
<dbReference type="GO" id="GO:0006271">
    <property type="term" value="P:DNA strand elongation involved in DNA replication"/>
    <property type="evidence" value="ECO:0007669"/>
    <property type="project" value="TreeGrafter"/>
</dbReference>
<dbReference type="Gene3D" id="3.70.10.10">
    <property type="match status" value="1"/>
</dbReference>
<dbReference type="CDD" id="cd00140">
    <property type="entry name" value="beta_clamp"/>
    <property type="match status" value="1"/>
</dbReference>
<dbReference type="InterPro" id="IPR046938">
    <property type="entry name" value="DNA_clamp_sf"/>
</dbReference>
<dbReference type="STRING" id="395493.BegalDRAFT_1134"/>
<feature type="domain" description="DNA polymerase III beta sliding clamp central" evidence="12">
    <location>
        <begin position="137"/>
        <end position="254"/>
    </location>
</feature>
<dbReference type="AlphaFoldDB" id="I3CEJ3"/>
<dbReference type="GO" id="GO:0008408">
    <property type="term" value="F:3'-5' exonuclease activity"/>
    <property type="evidence" value="ECO:0007669"/>
    <property type="project" value="InterPro"/>
</dbReference>
<evidence type="ECO:0000256" key="7">
    <source>
        <dbReference type="ARBA" id="ARBA00022705"/>
    </source>
</evidence>
<keyword evidence="6 10" id="KW-0548">Nucleotidyltransferase</keyword>
<comment type="subunit">
    <text evidence="10">Forms a ring-shaped head-to-tail homodimer around DNA.</text>
</comment>
<dbReference type="Pfam" id="PF00712">
    <property type="entry name" value="DNA_pol3_beta"/>
    <property type="match status" value="1"/>
</dbReference>
<keyword evidence="15" id="KW-1185">Reference proteome</keyword>
<keyword evidence="4 10" id="KW-0963">Cytoplasm</keyword>
<comment type="function">
    <text evidence="10">Confers DNA tethering and processivity to DNA polymerases and other proteins. Acts as a clamp, forming a ring around DNA (a reaction catalyzed by the clamp-loading complex) which diffuses in an ATP-independent manner freely and bidirectionally along dsDNA. Initially characterized for its ability to contact the catalytic subunit of DNA polymerase III (Pol III), a complex, multichain enzyme responsible for most of the replicative synthesis in bacteria; Pol III exhibits 3'-5' exonuclease proofreading activity. The beta chain is required for initiation of replication as well as for processivity of DNA replication.</text>
</comment>
<proteinExistence type="inferred from homology"/>
<evidence type="ECO:0000259" key="13">
    <source>
        <dbReference type="Pfam" id="PF02768"/>
    </source>
</evidence>
<dbReference type="OrthoDB" id="8421503at2"/>
<dbReference type="NCBIfam" id="TIGR00663">
    <property type="entry name" value="dnan"/>
    <property type="match status" value="1"/>
</dbReference>
<dbReference type="InterPro" id="IPR001001">
    <property type="entry name" value="DNA_polIII_beta"/>
</dbReference>
<dbReference type="eggNOG" id="COG0592">
    <property type="taxonomic scope" value="Bacteria"/>
</dbReference>
<evidence type="ECO:0000256" key="9">
    <source>
        <dbReference type="ARBA" id="ARBA00023125"/>
    </source>
</evidence>
<feature type="domain" description="DNA polymerase III beta sliding clamp C-terminal" evidence="13">
    <location>
        <begin position="258"/>
        <end position="376"/>
    </location>
</feature>
<keyword evidence="9" id="KW-0238">DNA-binding</keyword>
<dbReference type="HOGENOM" id="CLU_038149_4_2_6"/>
<dbReference type="Proteomes" id="UP000005744">
    <property type="component" value="Unassembled WGS sequence"/>
</dbReference>
<evidence type="ECO:0000313" key="15">
    <source>
        <dbReference type="Proteomes" id="UP000005744"/>
    </source>
</evidence>
<dbReference type="GO" id="GO:0009360">
    <property type="term" value="C:DNA polymerase III complex"/>
    <property type="evidence" value="ECO:0007669"/>
    <property type="project" value="InterPro"/>
</dbReference>
<organism evidence="14 15">
    <name type="scientific">Beggiatoa alba B18LD</name>
    <dbReference type="NCBI Taxonomy" id="395493"/>
    <lineage>
        <taxon>Bacteria</taxon>
        <taxon>Pseudomonadati</taxon>
        <taxon>Pseudomonadota</taxon>
        <taxon>Gammaproteobacteria</taxon>
        <taxon>Thiotrichales</taxon>
        <taxon>Thiotrichaceae</taxon>
        <taxon>Beggiatoa</taxon>
    </lineage>
</organism>
<dbReference type="PANTHER" id="PTHR30478">
    <property type="entry name" value="DNA POLYMERASE III SUBUNIT BETA"/>
    <property type="match status" value="1"/>
</dbReference>
<evidence type="ECO:0000256" key="2">
    <source>
        <dbReference type="ARBA" id="ARBA00010752"/>
    </source>
</evidence>
<evidence type="ECO:0000313" key="14">
    <source>
        <dbReference type="EMBL" id="EIJ42036.1"/>
    </source>
</evidence>
<protein>
    <recommendedName>
        <fullName evidence="3 10">Beta sliding clamp</fullName>
    </recommendedName>
</protein>
<name>I3CEJ3_9GAMM</name>
<dbReference type="InterPro" id="IPR022635">
    <property type="entry name" value="DNA_polIII_beta_C"/>
</dbReference>
<dbReference type="GO" id="GO:0003887">
    <property type="term" value="F:DNA-directed DNA polymerase activity"/>
    <property type="evidence" value="ECO:0007669"/>
    <property type="project" value="UniProtKB-UniRule"/>
</dbReference>
<dbReference type="PANTHER" id="PTHR30478:SF0">
    <property type="entry name" value="BETA SLIDING CLAMP"/>
    <property type="match status" value="1"/>
</dbReference>
<evidence type="ECO:0000259" key="11">
    <source>
        <dbReference type="Pfam" id="PF00712"/>
    </source>
</evidence>
<keyword evidence="7 10" id="KW-0235">DNA replication</keyword>
<dbReference type="PIRSF" id="PIRSF000804">
    <property type="entry name" value="DNA_pol_III_b"/>
    <property type="match status" value="1"/>
</dbReference>
<evidence type="ECO:0000256" key="10">
    <source>
        <dbReference type="PIRNR" id="PIRNR000804"/>
    </source>
</evidence>
<keyword evidence="5 10" id="KW-0808">Transferase</keyword>
<accession>I3CEJ3</accession>
<evidence type="ECO:0000256" key="6">
    <source>
        <dbReference type="ARBA" id="ARBA00022695"/>
    </source>
</evidence>
<evidence type="ECO:0000256" key="1">
    <source>
        <dbReference type="ARBA" id="ARBA00004496"/>
    </source>
</evidence>
<dbReference type="SUPFAM" id="SSF55979">
    <property type="entry name" value="DNA clamp"/>
    <property type="match status" value="3"/>
</dbReference>
<comment type="subcellular location">
    <subcellularLocation>
        <location evidence="1 10">Cytoplasm</location>
    </subcellularLocation>
</comment>
<dbReference type="Gene3D" id="3.10.150.10">
    <property type="entry name" value="DNA Polymerase III, subunit A, domain 2"/>
    <property type="match status" value="1"/>
</dbReference>
<dbReference type="Pfam" id="PF02767">
    <property type="entry name" value="DNA_pol3_beta_2"/>
    <property type="match status" value="1"/>
</dbReference>
<dbReference type="SMART" id="SM00480">
    <property type="entry name" value="POL3Bc"/>
    <property type="match status" value="1"/>
</dbReference>
<keyword evidence="8 10" id="KW-0239">DNA-directed DNA polymerase</keyword>
<dbReference type="InterPro" id="IPR022634">
    <property type="entry name" value="DNA_polIII_beta_N"/>
</dbReference>
<gene>
    <name evidence="14" type="ORF">BegalDRAFT_1134</name>
</gene>
<dbReference type="InterPro" id="IPR022637">
    <property type="entry name" value="DNA_polIII_beta_cen"/>
</dbReference>
<dbReference type="GO" id="GO:0003677">
    <property type="term" value="F:DNA binding"/>
    <property type="evidence" value="ECO:0007669"/>
    <property type="project" value="UniProtKB-UniRule"/>
</dbReference>
<dbReference type="EMBL" id="JH600070">
    <property type="protein sequence ID" value="EIJ42036.1"/>
    <property type="molecule type" value="Genomic_DNA"/>
</dbReference>
<dbReference type="Pfam" id="PF02768">
    <property type="entry name" value="DNA_pol3_beta_3"/>
    <property type="match status" value="1"/>
</dbReference>
<dbReference type="GO" id="GO:0005737">
    <property type="term" value="C:cytoplasm"/>
    <property type="evidence" value="ECO:0007669"/>
    <property type="project" value="UniProtKB-SubCell"/>
</dbReference>
<evidence type="ECO:0000256" key="8">
    <source>
        <dbReference type="ARBA" id="ARBA00022932"/>
    </source>
</evidence>
<evidence type="ECO:0000256" key="5">
    <source>
        <dbReference type="ARBA" id="ARBA00022679"/>
    </source>
</evidence>
<feature type="domain" description="DNA polymerase III beta sliding clamp N-terminal" evidence="11">
    <location>
        <begin position="1"/>
        <end position="122"/>
    </location>
</feature>
<comment type="similarity">
    <text evidence="2 10">Belongs to the beta sliding clamp family.</text>
</comment>
<evidence type="ECO:0000256" key="3">
    <source>
        <dbReference type="ARBA" id="ARBA00021035"/>
    </source>
</evidence>
<reference evidence="14 15" key="1">
    <citation type="submission" date="2011-11" db="EMBL/GenBank/DDBJ databases">
        <title>Improved High-Quality Draft sequence of Beggiatoa alba B18lD.</title>
        <authorList>
            <consortium name="US DOE Joint Genome Institute"/>
            <person name="Lucas S."/>
            <person name="Han J."/>
            <person name="Lapidus A."/>
            <person name="Cheng J.-F."/>
            <person name="Goodwin L."/>
            <person name="Pitluck S."/>
            <person name="Peters L."/>
            <person name="Mikhailova N."/>
            <person name="Held B."/>
            <person name="Detter J.C."/>
            <person name="Han C."/>
            <person name="Tapia R."/>
            <person name="Land M."/>
            <person name="Hauser L."/>
            <person name="Kyrpides N."/>
            <person name="Ivanova N."/>
            <person name="Pagani I."/>
            <person name="Samuel K."/>
            <person name="Teske A."/>
            <person name="Mueller J."/>
            <person name="Woyke T."/>
        </authorList>
    </citation>
    <scope>NUCLEOTIDE SEQUENCE [LARGE SCALE GENOMIC DNA]</scope>
    <source>
        <strain evidence="14 15">B18LD</strain>
    </source>
</reference>
<sequence>MKLAIIRKDLINPLKMVNGAVEPRQTLPILGNTLVEVKGQTLHLTATDAEIEISCCIPLEAESDVVEGRTTIPARKFLDICRSLGDNSLIEIQAEPDNRAVIKSGRSRFTLSTLNADEFPTLSADKQSETTLRFTFEIAQRTLRDLLAQTQFSMAQQDVRYYLNGLLFDLTPGELAVVATDGHRLAMAKESFNLEGVEPTQVIIPRKAVNELARMLGDNADTQITVSVYENYIKFAFADRLVLSSKLIDGRFPDYRGVIPAYPDKFMLAHCDLLKQALSRASILSNEKYKGVRLSFNPQRLIITARNPEQEEAEEELEVEYTGEAFEIGFNVTYLLDVLNAITTKEVEFCFGDTNASCLIRPKEIDQTKYVIMPMRL</sequence>
<dbReference type="RefSeq" id="WP_002684558.1">
    <property type="nucleotide sequence ID" value="NZ_JH600070.1"/>
</dbReference>